<dbReference type="EMBL" id="PTQR01000057">
    <property type="protein sequence ID" value="TKX23129.1"/>
    <property type="molecule type" value="Genomic_DNA"/>
</dbReference>
<feature type="compositionally biased region" description="Basic and acidic residues" evidence="1">
    <location>
        <begin position="463"/>
        <end position="479"/>
    </location>
</feature>
<feature type="region of interest" description="Disordered" evidence="1">
    <location>
        <begin position="393"/>
        <end position="417"/>
    </location>
</feature>
<feature type="compositionally biased region" description="Basic and acidic residues" evidence="1">
    <location>
        <begin position="493"/>
        <end position="520"/>
    </location>
</feature>
<name>A0A4U7AXU5_9PEZI</name>
<reference evidence="2 3" key="1">
    <citation type="submission" date="2018-02" db="EMBL/GenBank/DDBJ databases">
        <title>Draft genome sequences of Elsinoe sp., causing black scab on jojoba.</title>
        <authorList>
            <person name="Stodart B."/>
            <person name="Jeffress S."/>
            <person name="Ash G."/>
            <person name="Arun Chinnappa K."/>
        </authorList>
    </citation>
    <scope>NUCLEOTIDE SEQUENCE [LARGE SCALE GENOMIC DNA]</scope>
    <source>
        <strain evidence="2 3">Hillstone_2</strain>
    </source>
</reference>
<dbReference type="PANTHER" id="PTHR46082">
    <property type="entry name" value="ATP/GTP-BINDING PROTEIN-RELATED"/>
    <property type="match status" value="1"/>
</dbReference>
<evidence type="ECO:0000313" key="2">
    <source>
        <dbReference type="EMBL" id="TKX23129.1"/>
    </source>
</evidence>
<dbReference type="Gene3D" id="1.25.40.10">
    <property type="entry name" value="Tetratricopeptide repeat domain"/>
    <property type="match status" value="2"/>
</dbReference>
<gene>
    <name evidence="2" type="ORF">C1H76_4677</name>
</gene>
<dbReference type="PRINTS" id="PR00381">
    <property type="entry name" value="KINESINLIGHT"/>
</dbReference>
<evidence type="ECO:0000256" key="1">
    <source>
        <dbReference type="SAM" id="MobiDB-lite"/>
    </source>
</evidence>
<sequence>MSEQISQKLRNLQLVTEADNPGGDHAGTSSSALPIALHLLHHVNSGAGEQRNHEQHGGSYNTQNISHTNNYYSGSRKSQLVPFSTVPFLQDKGFVDREELDQIDSIIEAGQSCALVGLGGVGKSQIAIEYSYRVRKRSPGTFVFWIHASSDARFDGDVQRLTTRLKIIPTSDGISDPFLVFHNWLGDEQNGKWLVVLDNADDASFFSNPPVAASSGIQPAGIPLRSRRECFPQCSHGSIIITSRSRATVLDLQMVDSKDVVSVDPMGEVQAIKLLQTKLDSTSGEVHMEQLANSLEYMPLAIVQAAAYINRHRPRCTIQKYLNKLNRSEKSRTNLLTSETRELRRDQEAKNSILLTWQISFEYIYTTRRSAADLLSLMSFYNHQGIPESLLTIRHTTSTDTTTDGSSSDKNESDRETQSILFEDEVEAEIDGDGGLVAGQHLVQSVADDSSADRKDLWKNEISRTGKLEGRPENEKSFVEGEGEKDETGLLEPDGKSSDDKKVVKRDEEHLAGKNDGDSSKEDEDSFSGEDDDGSSEEDDDDPSEDDDDDPSEDDDDDPSEEDDDDSSEDDGFREDIAVLKDYLFISEPEPGGTFEMHRLVQVSARAWLQATKTYQEWAHQSVRNLDGELPFGTYENMVHCQTLYPHALALENIKLDARDARLRWTSVLYNAASYAQLLGTAKEAERLAEKAYKQDTLLLGSENEETLLSQFLLSSILSDQGRYEEAEAMYRLLLKGFEEVLGVKNRSTLTSMNDLAFVLDRQGKHQEAEVMYRQVIAGYKEAFGSRHSNTLVSLDNLGLVLRSQGKYEEAESLHRHVLEDKKEVLGPKHPSTLISAGNLAVALSSLGQYEEAEALHRLALIGKREVLGVKHPETLTSLDNLGTVLAYQKKYKEAEGMHREALEGRKEVVGPKHPVTLTSMNNLAIVLRRQVHYTEAEAMYKEAWKGKEEMLGARHPSTMIGMSNLAYLLRKVGRYDEAMVLYKQASSVFASALGEEHPDYIICQRNMSECLEKMGQRD</sequence>
<dbReference type="SUPFAM" id="SSF52540">
    <property type="entry name" value="P-loop containing nucleoside triphosphate hydrolases"/>
    <property type="match status" value="1"/>
</dbReference>
<accession>A0A4U7AXU5</accession>
<feature type="compositionally biased region" description="Basic and acidic residues" evidence="1">
    <location>
        <begin position="407"/>
        <end position="417"/>
    </location>
</feature>
<dbReference type="SUPFAM" id="SSF48452">
    <property type="entry name" value="TPR-like"/>
    <property type="match status" value="3"/>
</dbReference>
<dbReference type="InterPro" id="IPR019734">
    <property type="entry name" value="TPR_rpt"/>
</dbReference>
<feature type="compositionally biased region" description="Acidic residues" evidence="1">
    <location>
        <begin position="521"/>
        <end position="572"/>
    </location>
</feature>
<comment type="caution">
    <text evidence="2">The sequence shown here is derived from an EMBL/GenBank/DDBJ whole genome shotgun (WGS) entry which is preliminary data.</text>
</comment>
<dbReference type="SMART" id="SM00028">
    <property type="entry name" value="TPR"/>
    <property type="match status" value="5"/>
</dbReference>
<organism evidence="2 3">
    <name type="scientific">Elsinoe australis</name>
    <dbReference type="NCBI Taxonomy" id="40998"/>
    <lineage>
        <taxon>Eukaryota</taxon>
        <taxon>Fungi</taxon>
        <taxon>Dikarya</taxon>
        <taxon>Ascomycota</taxon>
        <taxon>Pezizomycotina</taxon>
        <taxon>Dothideomycetes</taxon>
        <taxon>Dothideomycetidae</taxon>
        <taxon>Myriangiales</taxon>
        <taxon>Elsinoaceae</taxon>
        <taxon>Elsinoe</taxon>
    </lineage>
</organism>
<feature type="compositionally biased region" description="Low complexity" evidence="1">
    <location>
        <begin position="396"/>
        <end position="406"/>
    </location>
</feature>
<proteinExistence type="predicted"/>
<dbReference type="AlphaFoldDB" id="A0A4U7AXU5"/>
<dbReference type="Proteomes" id="UP000308133">
    <property type="component" value="Unassembled WGS sequence"/>
</dbReference>
<dbReference type="InterPro" id="IPR011990">
    <property type="entry name" value="TPR-like_helical_dom_sf"/>
</dbReference>
<dbReference type="Gene3D" id="3.40.50.300">
    <property type="entry name" value="P-loop containing nucleotide triphosphate hydrolases"/>
    <property type="match status" value="1"/>
</dbReference>
<dbReference type="InterPro" id="IPR053137">
    <property type="entry name" value="NLR-like"/>
</dbReference>
<dbReference type="InterPro" id="IPR027417">
    <property type="entry name" value="P-loop_NTPase"/>
</dbReference>
<protein>
    <submittedName>
        <fullName evidence="2">Tetratricopeptide repeat-containing protein 8</fullName>
    </submittedName>
</protein>
<dbReference type="Pfam" id="PF13424">
    <property type="entry name" value="TPR_12"/>
    <property type="match status" value="4"/>
</dbReference>
<evidence type="ECO:0000313" key="3">
    <source>
        <dbReference type="Proteomes" id="UP000308133"/>
    </source>
</evidence>
<feature type="region of interest" description="Disordered" evidence="1">
    <location>
        <begin position="463"/>
        <end position="572"/>
    </location>
</feature>
<dbReference type="PANTHER" id="PTHR46082:SF6">
    <property type="entry name" value="AAA+ ATPASE DOMAIN-CONTAINING PROTEIN-RELATED"/>
    <property type="match status" value="1"/>
</dbReference>